<dbReference type="AlphaFoldDB" id="A0AAV7Q285"/>
<dbReference type="SMART" id="SM00184">
    <property type="entry name" value="RING"/>
    <property type="match status" value="1"/>
</dbReference>
<name>A0AAV7Q285_PLEWA</name>
<dbReference type="PRINTS" id="PR01407">
    <property type="entry name" value="BUTYPHLNCDUF"/>
</dbReference>
<feature type="domain" description="B30.2/SPRY" evidence="9">
    <location>
        <begin position="290"/>
        <end position="502"/>
    </location>
</feature>
<protein>
    <submittedName>
        <fullName evidence="10">Uncharacterized protein</fullName>
    </submittedName>
</protein>
<dbReference type="SUPFAM" id="SSF57845">
    <property type="entry name" value="B-box zinc-binding domain"/>
    <property type="match status" value="1"/>
</dbReference>
<dbReference type="Gene3D" id="3.30.40.10">
    <property type="entry name" value="Zinc/RING finger domain, C3HC4 (zinc finger)"/>
    <property type="match status" value="1"/>
</dbReference>
<feature type="domain" description="B box-type" evidence="8">
    <location>
        <begin position="89"/>
        <end position="130"/>
    </location>
</feature>
<dbReference type="CDD" id="cd16594">
    <property type="entry name" value="RING-HC_TRIM7-like_C-IV"/>
    <property type="match status" value="1"/>
</dbReference>
<evidence type="ECO:0000256" key="4">
    <source>
        <dbReference type="ARBA" id="ARBA00023054"/>
    </source>
</evidence>
<dbReference type="Gene3D" id="3.30.160.60">
    <property type="entry name" value="Classic Zinc Finger"/>
    <property type="match status" value="1"/>
</dbReference>
<dbReference type="InterPro" id="IPR001870">
    <property type="entry name" value="B30.2/SPRY"/>
</dbReference>
<accession>A0AAV7Q285</accession>
<dbReference type="InterPro" id="IPR017907">
    <property type="entry name" value="Znf_RING_CS"/>
</dbReference>
<evidence type="ECO:0000256" key="2">
    <source>
        <dbReference type="ARBA" id="ARBA00022771"/>
    </source>
</evidence>
<dbReference type="Pfam" id="PF15227">
    <property type="entry name" value="zf-C3HC4_4"/>
    <property type="match status" value="1"/>
</dbReference>
<dbReference type="PROSITE" id="PS50089">
    <property type="entry name" value="ZF_RING_2"/>
    <property type="match status" value="1"/>
</dbReference>
<evidence type="ECO:0000256" key="1">
    <source>
        <dbReference type="ARBA" id="ARBA00022723"/>
    </source>
</evidence>
<sequence length="511" mass="58705">MAAATQLRSLKEEATCSICLEYFTDPVSVECGHVFCLSCITRYLEGLQTDFPCPQCRVPLENRTLRPNRQLANVVEIAKQLHMLSVTPQGENLCREHDEKLKLFCEDDQEPICVICRESREHKAHSARPIREAAQEYKKTLHSHIERLRKELEILQTWTDEESMTETKLEGNFENQRKRIQSTFELLKQFLSKEEQQLLSKLEKDHEENMKKIREQLTKLEKQKSVYKGLITEIEGKCQQQDVEVLKGLHSILRRCDNVKVQKPEEDAVVKKTVQSVGQHGSLQEKLMELKATFSAELDWRYAKSCSSEVILDPDTAHRYLIVSEDKKSVRRGTRDEDPPNIPERFTRYITVLGKESLRSGKHYWEVEVGDQTGWDLGVCDESVSRKAKTRLTPENGFWTVWLKDGEYKALIHPLTTILKPQVPLRVVGLLLDYEAGSFSVYNVQDRRAANPHVEWIGLRTASCMSIVSGATMVATRTGVLRHVDVTCYSSKKKLNLTKASPCCYVQSYIC</sequence>
<dbReference type="Gene3D" id="2.60.120.920">
    <property type="match status" value="1"/>
</dbReference>
<dbReference type="InterPro" id="IPR006574">
    <property type="entry name" value="PRY"/>
</dbReference>
<evidence type="ECO:0000256" key="6">
    <source>
        <dbReference type="SAM" id="Coils"/>
    </source>
</evidence>
<dbReference type="EMBL" id="JANPWB010000010">
    <property type="protein sequence ID" value="KAJ1134691.1"/>
    <property type="molecule type" value="Genomic_DNA"/>
</dbReference>
<evidence type="ECO:0000313" key="10">
    <source>
        <dbReference type="EMBL" id="KAJ1134691.1"/>
    </source>
</evidence>
<evidence type="ECO:0000313" key="11">
    <source>
        <dbReference type="Proteomes" id="UP001066276"/>
    </source>
</evidence>
<dbReference type="PROSITE" id="PS50188">
    <property type="entry name" value="B302_SPRY"/>
    <property type="match status" value="1"/>
</dbReference>
<feature type="domain" description="RING-type" evidence="7">
    <location>
        <begin position="16"/>
        <end position="57"/>
    </location>
</feature>
<feature type="coiled-coil region" evidence="6">
    <location>
        <begin position="203"/>
        <end position="230"/>
    </location>
</feature>
<dbReference type="SMART" id="SM00449">
    <property type="entry name" value="SPRY"/>
    <property type="match status" value="1"/>
</dbReference>
<evidence type="ECO:0000259" key="8">
    <source>
        <dbReference type="PROSITE" id="PS50119"/>
    </source>
</evidence>
<dbReference type="InterPro" id="IPR050143">
    <property type="entry name" value="TRIM/RBCC"/>
</dbReference>
<organism evidence="10 11">
    <name type="scientific">Pleurodeles waltl</name>
    <name type="common">Iberian ribbed newt</name>
    <dbReference type="NCBI Taxonomy" id="8319"/>
    <lineage>
        <taxon>Eukaryota</taxon>
        <taxon>Metazoa</taxon>
        <taxon>Chordata</taxon>
        <taxon>Craniata</taxon>
        <taxon>Vertebrata</taxon>
        <taxon>Euteleostomi</taxon>
        <taxon>Amphibia</taxon>
        <taxon>Batrachia</taxon>
        <taxon>Caudata</taxon>
        <taxon>Salamandroidea</taxon>
        <taxon>Salamandridae</taxon>
        <taxon>Pleurodelinae</taxon>
        <taxon>Pleurodeles</taxon>
    </lineage>
</organism>
<dbReference type="SUPFAM" id="SSF49899">
    <property type="entry name" value="Concanavalin A-like lectins/glucanases"/>
    <property type="match status" value="1"/>
</dbReference>
<keyword evidence="4 6" id="KW-0175">Coiled coil</keyword>
<dbReference type="InterPro" id="IPR043136">
    <property type="entry name" value="B30.2/SPRY_sf"/>
</dbReference>
<evidence type="ECO:0000256" key="3">
    <source>
        <dbReference type="ARBA" id="ARBA00022833"/>
    </source>
</evidence>
<keyword evidence="11" id="KW-1185">Reference proteome</keyword>
<keyword evidence="3" id="KW-0862">Zinc</keyword>
<dbReference type="InterPro" id="IPR013320">
    <property type="entry name" value="ConA-like_dom_sf"/>
</dbReference>
<evidence type="ECO:0000259" key="7">
    <source>
        <dbReference type="PROSITE" id="PS50089"/>
    </source>
</evidence>
<keyword evidence="1" id="KW-0479">Metal-binding</keyword>
<dbReference type="Pfam" id="PF00622">
    <property type="entry name" value="SPRY"/>
    <property type="match status" value="1"/>
</dbReference>
<dbReference type="InterPro" id="IPR003877">
    <property type="entry name" value="SPRY_dom"/>
</dbReference>
<dbReference type="PROSITE" id="PS00518">
    <property type="entry name" value="ZF_RING_1"/>
    <property type="match status" value="1"/>
</dbReference>
<reference evidence="10" key="1">
    <citation type="journal article" date="2022" name="bioRxiv">
        <title>Sequencing and chromosome-scale assembly of the giantPleurodeles waltlgenome.</title>
        <authorList>
            <person name="Brown T."/>
            <person name="Elewa A."/>
            <person name="Iarovenko S."/>
            <person name="Subramanian E."/>
            <person name="Araus A.J."/>
            <person name="Petzold A."/>
            <person name="Susuki M."/>
            <person name="Suzuki K.-i.T."/>
            <person name="Hayashi T."/>
            <person name="Toyoda A."/>
            <person name="Oliveira C."/>
            <person name="Osipova E."/>
            <person name="Leigh N.D."/>
            <person name="Simon A."/>
            <person name="Yun M.H."/>
        </authorList>
    </citation>
    <scope>NUCLEOTIDE SEQUENCE</scope>
    <source>
        <strain evidence="10">20211129_DDA</strain>
        <tissue evidence="10">Liver</tissue>
    </source>
</reference>
<dbReference type="InterPro" id="IPR001841">
    <property type="entry name" value="Znf_RING"/>
</dbReference>
<dbReference type="InterPro" id="IPR000315">
    <property type="entry name" value="Znf_B-box"/>
</dbReference>
<keyword evidence="2 5" id="KW-0863">Zinc-finger</keyword>
<proteinExistence type="predicted"/>
<dbReference type="InterPro" id="IPR003879">
    <property type="entry name" value="Butyrophylin_SPRY"/>
</dbReference>
<dbReference type="Pfam" id="PF13765">
    <property type="entry name" value="PRY"/>
    <property type="match status" value="1"/>
</dbReference>
<dbReference type="PROSITE" id="PS50119">
    <property type="entry name" value="ZF_BBOX"/>
    <property type="match status" value="1"/>
</dbReference>
<dbReference type="SMART" id="SM00336">
    <property type="entry name" value="BBOX"/>
    <property type="match status" value="1"/>
</dbReference>
<dbReference type="InterPro" id="IPR013083">
    <property type="entry name" value="Znf_RING/FYVE/PHD"/>
</dbReference>
<evidence type="ECO:0000259" key="9">
    <source>
        <dbReference type="PROSITE" id="PS50188"/>
    </source>
</evidence>
<dbReference type="FunFam" id="2.60.120.920:FF:000004">
    <property type="entry name" value="Butyrophilin subfamily 1 member A1"/>
    <property type="match status" value="1"/>
</dbReference>
<dbReference type="Pfam" id="PF00643">
    <property type="entry name" value="zf-B_box"/>
    <property type="match status" value="1"/>
</dbReference>
<dbReference type="SUPFAM" id="SSF57850">
    <property type="entry name" value="RING/U-box"/>
    <property type="match status" value="1"/>
</dbReference>
<comment type="caution">
    <text evidence="10">The sequence shown here is derived from an EMBL/GenBank/DDBJ whole genome shotgun (WGS) entry which is preliminary data.</text>
</comment>
<dbReference type="CDD" id="cd19762">
    <property type="entry name" value="Bbox2_TRIM7-like"/>
    <property type="match status" value="1"/>
</dbReference>
<dbReference type="SMART" id="SM00589">
    <property type="entry name" value="PRY"/>
    <property type="match status" value="1"/>
</dbReference>
<evidence type="ECO:0000256" key="5">
    <source>
        <dbReference type="PROSITE-ProRule" id="PRU00024"/>
    </source>
</evidence>
<dbReference type="PANTHER" id="PTHR24103">
    <property type="entry name" value="E3 UBIQUITIN-PROTEIN LIGASE TRIM"/>
    <property type="match status" value="1"/>
</dbReference>
<dbReference type="Proteomes" id="UP001066276">
    <property type="component" value="Chromosome 6"/>
</dbReference>
<gene>
    <name evidence="10" type="ORF">NDU88_001139</name>
</gene>
<dbReference type="GO" id="GO:0008270">
    <property type="term" value="F:zinc ion binding"/>
    <property type="evidence" value="ECO:0007669"/>
    <property type="project" value="UniProtKB-KW"/>
</dbReference>